<dbReference type="Proteomes" id="UP000235371">
    <property type="component" value="Unassembled WGS sequence"/>
</dbReference>
<keyword evidence="3" id="KW-1185">Reference proteome</keyword>
<evidence type="ECO:0000313" key="3">
    <source>
        <dbReference type="Proteomes" id="UP000235371"/>
    </source>
</evidence>
<reference evidence="2 3" key="1">
    <citation type="submission" date="2016-04" db="EMBL/GenBank/DDBJ databases">
        <title>A degradative enzymes factory behind the ericoid mycorrhizal symbiosis.</title>
        <authorList>
            <consortium name="DOE Joint Genome Institute"/>
            <person name="Martino E."/>
            <person name="Morin E."/>
            <person name="Grelet G."/>
            <person name="Kuo A."/>
            <person name="Kohler A."/>
            <person name="Daghino S."/>
            <person name="Barry K."/>
            <person name="Choi C."/>
            <person name="Cichocki N."/>
            <person name="Clum A."/>
            <person name="Copeland A."/>
            <person name="Hainaut M."/>
            <person name="Haridas S."/>
            <person name="Labutti K."/>
            <person name="Lindquist E."/>
            <person name="Lipzen A."/>
            <person name="Khouja H.-R."/>
            <person name="Murat C."/>
            <person name="Ohm R."/>
            <person name="Olson A."/>
            <person name="Spatafora J."/>
            <person name="Veneault-Fourrey C."/>
            <person name="Henrissat B."/>
            <person name="Grigoriev I."/>
            <person name="Martin F."/>
            <person name="Perotto S."/>
        </authorList>
    </citation>
    <scope>NUCLEOTIDE SEQUENCE [LARGE SCALE GENOMIC DNA]</scope>
    <source>
        <strain evidence="2 3">E</strain>
    </source>
</reference>
<proteinExistence type="predicted"/>
<feature type="signal peptide" evidence="1">
    <location>
        <begin position="1"/>
        <end position="20"/>
    </location>
</feature>
<evidence type="ECO:0000256" key="1">
    <source>
        <dbReference type="SAM" id="SignalP"/>
    </source>
</evidence>
<accession>A0A2J6SHZ4</accession>
<protein>
    <recommendedName>
        <fullName evidence="4">Secreted protein</fullName>
    </recommendedName>
</protein>
<feature type="chain" id="PRO_5014410368" description="Secreted protein" evidence="1">
    <location>
        <begin position="21"/>
        <end position="103"/>
    </location>
</feature>
<evidence type="ECO:0008006" key="4">
    <source>
        <dbReference type="Google" id="ProtNLM"/>
    </source>
</evidence>
<gene>
    <name evidence="2" type="ORF">K444DRAFT_267337</name>
</gene>
<dbReference type="RefSeq" id="XP_024727285.1">
    <property type="nucleotide sequence ID" value="XM_024871451.1"/>
</dbReference>
<sequence>MFIRLCELLTVLRQMTICTATVTLKIRRPRKVTNLCNECGNSSGAAKRSTKKPYLCSCSVSFNLATLPFPDTCHQKFTQNAENQGSACQMVISILQCNSSAGQ</sequence>
<dbReference type="InParanoid" id="A0A2J6SHZ4"/>
<dbReference type="GeneID" id="36579533"/>
<dbReference type="AlphaFoldDB" id="A0A2J6SHZ4"/>
<organism evidence="2 3">
    <name type="scientific">Hyaloscypha bicolor E</name>
    <dbReference type="NCBI Taxonomy" id="1095630"/>
    <lineage>
        <taxon>Eukaryota</taxon>
        <taxon>Fungi</taxon>
        <taxon>Dikarya</taxon>
        <taxon>Ascomycota</taxon>
        <taxon>Pezizomycotina</taxon>
        <taxon>Leotiomycetes</taxon>
        <taxon>Helotiales</taxon>
        <taxon>Hyaloscyphaceae</taxon>
        <taxon>Hyaloscypha</taxon>
        <taxon>Hyaloscypha bicolor</taxon>
    </lineage>
</organism>
<evidence type="ECO:0000313" key="2">
    <source>
        <dbReference type="EMBL" id="PMD50381.1"/>
    </source>
</evidence>
<dbReference type="EMBL" id="KZ613913">
    <property type="protein sequence ID" value="PMD50381.1"/>
    <property type="molecule type" value="Genomic_DNA"/>
</dbReference>
<name>A0A2J6SHZ4_9HELO</name>
<keyword evidence="1" id="KW-0732">Signal</keyword>